<evidence type="ECO:0000313" key="5">
    <source>
        <dbReference type="EMBL" id="WYW56268.1"/>
    </source>
</evidence>
<dbReference type="InterPro" id="IPR011990">
    <property type="entry name" value="TPR-like_helical_dom_sf"/>
</dbReference>
<dbReference type="RefSeq" id="WP_340934118.1">
    <property type="nucleotide sequence ID" value="NZ_CP150496.1"/>
</dbReference>
<dbReference type="EMBL" id="CP150496">
    <property type="protein sequence ID" value="WYW56268.1"/>
    <property type="molecule type" value="Genomic_DNA"/>
</dbReference>
<name>A0ABZ2TTR3_9FLAO</name>
<accession>A0ABZ2TTR3</accession>
<evidence type="ECO:0000259" key="4">
    <source>
        <dbReference type="PROSITE" id="PS01124"/>
    </source>
</evidence>
<protein>
    <submittedName>
        <fullName evidence="5">Helix-turn-helix domain-containing protein</fullName>
    </submittedName>
</protein>
<keyword evidence="1" id="KW-0805">Transcription regulation</keyword>
<dbReference type="InterPro" id="IPR009057">
    <property type="entry name" value="Homeodomain-like_sf"/>
</dbReference>
<evidence type="ECO:0000256" key="2">
    <source>
        <dbReference type="ARBA" id="ARBA00023163"/>
    </source>
</evidence>
<sequence>MHISKFVSLLLFVVSFNTICQNSKKIENYTFDELSEKYYKYKFKDSIKAKKFANFYFNKAIKEKDTVNAIDGKYYLSEVYKNDSIYLNYLDSLISKTKLNPNKMYPTYAFLKKGNLYFNNELFNVSLKNYILASSNLKKNKNDSLNYLLKIRISTLKNFDQKNLESLKILLECNQYYINNKNKVSDNKHSAVLMNISILYAKLKKIDSSNIFINKAIEFAYEKNDNFLKGYCYYLKGRCFFENGAYKKTILNIKKSIPYLIIDENYRNLSLCYSYIAKSYEKLNNEKNALKYHFLVDSLYITTKIPSKKVKNSFNYISHHYKDKGDLKNQLKYIEKQIFVDSIQASVGKNLSKTFTEEYDRPKLIAEKQKIISELNNEVSFYKKLRIYIAIILILSFILFLYQFRKRKKQEQKFDNLTIKLKNKKVVENSANSNTNVQKNLSETIITELLAKLDSFEQQPENFTNNKLTLSILAKELETNSNYLSKVINQKKGCNFSTYLRKLRIDYALDLLEKDATIRKFSIDAIAKEVGFKNAETFSKAFFKETELNPSFYIKQLEKKK</sequence>
<dbReference type="SUPFAM" id="SSF48452">
    <property type="entry name" value="TPR-like"/>
    <property type="match status" value="1"/>
</dbReference>
<keyword evidence="2" id="KW-0804">Transcription</keyword>
<organism evidence="5 6">
    <name type="scientific">Polaribacter marinaquae</name>
    <dbReference type="NCBI Taxonomy" id="1642819"/>
    <lineage>
        <taxon>Bacteria</taxon>
        <taxon>Pseudomonadati</taxon>
        <taxon>Bacteroidota</taxon>
        <taxon>Flavobacteriia</taxon>
        <taxon>Flavobacteriales</taxon>
        <taxon>Flavobacteriaceae</taxon>
    </lineage>
</organism>
<keyword evidence="3" id="KW-0812">Transmembrane</keyword>
<dbReference type="PANTHER" id="PTHR47893:SF1">
    <property type="entry name" value="REGULATORY PROTEIN PCHR"/>
    <property type="match status" value="1"/>
</dbReference>
<dbReference type="PROSITE" id="PS01124">
    <property type="entry name" value="HTH_ARAC_FAMILY_2"/>
    <property type="match status" value="1"/>
</dbReference>
<feature type="domain" description="HTH araC/xylS-type" evidence="4">
    <location>
        <begin position="461"/>
        <end position="556"/>
    </location>
</feature>
<dbReference type="Proteomes" id="UP001491088">
    <property type="component" value="Chromosome"/>
</dbReference>
<dbReference type="Pfam" id="PF12833">
    <property type="entry name" value="HTH_18"/>
    <property type="match status" value="1"/>
</dbReference>
<evidence type="ECO:0000313" key="6">
    <source>
        <dbReference type="Proteomes" id="UP001491088"/>
    </source>
</evidence>
<evidence type="ECO:0000256" key="1">
    <source>
        <dbReference type="ARBA" id="ARBA00023015"/>
    </source>
</evidence>
<dbReference type="PANTHER" id="PTHR47893">
    <property type="entry name" value="REGULATORY PROTEIN PCHR"/>
    <property type="match status" value="1"/>
</dbReference>
<dbReference type="InterPro" id="IPR018060">
    <property type="entry name" value="HTH_AraC"/>
</dbReference>
<dbReference type="Gene3D" id="1.25.40.10">
    <property type="entry name" value="Tetratricopeptide repeat domain"/>
    <property type="match status" value="1"/>
</dbReference>
<proteinExistence type="predicted"/>
<keyword evidence="3" id="KW-0472">Membrane</keyword>
<dbReference type="SUPFAM" id="SSF46689">
    <property type="entry name" value="Homeodomain-like"/>
    <property type="match status" value="1"/>
</dbReference>
<keyword evidence="6" id="KW-1185">Reference proteome</keyword>
<reference evidence="5 6" key="1">
    <citation type="submission" date="2024-03" db="EMBL/GenBank/DDBJ databases">
        <authorList>
            <person name="Cao K."/>
        </authorList>
    </citation>
    <scope>NUCLEOTIDE SEQUENCE [LARGE SCALE GENOMIC DNA]</scope>
    <source>
        <strain evidence="5 6">MCCC 1K00696</strain>
    </source>
</reference>
<dbReference type="Gene3D" id="1.10.10.60">
    <property type="entry name" value="Homeodomain-like"/>
    <property type="match status" value="2"/>
</dbReference>
<dbReference type="InterPro" id="IPR053142">
    <property type="entry name" value="PchR_regulatory_protein"/>
</dbReference>
<dbReference type="SMART" id="SM00342">
    <property type="entry name" value="HTH_ARAC"/>
    <property type="match status" value="1"/>
</dbReference>
<feature type="transmembrane region" description="Helical" evidence="3">
    <location>
        <begin position="385"/>
        <end position="404"/>
    </location>
</feature>
<gene>
    <name evidence="5" type="ORF">WG950_03175</name>
</gene>
<keyword evidence="3" id="KW-1133">Transmembrane helix</keyword>
<evidence type="ECO:0000256" key="3">
    <source>
        <dbReference type="SAM" id="Phobius"/>
    </source>
</evidence>